<evidence type="ECO:0000256" key="6">
    <source>
        <dbReference type="ARBA" id="ARBA00022982"/>
    </source>
</evidence>
<keyword evidence="7" id="KW-0496">Mitochondrion</keyword>
<dbReference type="InterPro" id="IPR019377">
    <property type="entry name" value="NADH_UbQ_OxRdtase_su10"/>
</dbReference>
<feature type="compositionally biased region" description="Basic and acidic residues" evidence="9">
    <location>
        <begin position="22"/>
        <end position="31"/>
    </location>
</feature>
<feature type="region of interest" description="Disordered" evidence="9">
    <location>
        <begin position="1"/>
        <end position="31"/>
    </location>
</feature>
<dbReference type="EMBL" id="HBFR01031489">
    <property type="protein sequence ID" value="CAD8895629.1"/>
    <property type="molecule type" value="Transcribed_RNA"/>
</dbReference>
<evidence type="ECO:0000256" key="3">
    <source>
        <dbReference type="ARBA" id="ARBA00022448"/>
    </source>
</evidence>
<evidence type="ECO:0000256" key="8">
    <source>
        <dbReference type="ARBA" id="ARBA00023136"/>
    </source>
</evidence>
<keyword evidence="4" id="KW-0679">Respiratory chain</keyword>
<dbReference type="GO" id="GO:0005743">
    <property type="term" value="C:mitochondrial inner membrane"/>
    <property type="evidence" value="ECO:0007669"/>
    <property type="project" value="UniProtKB-SubCell"/>
</dbReference>
<dbReference type="GO" id="GO:0045271">
    <property type="term" value="C:respiratory chain complex I"/>
    <property type="evidence" value="ECO:0007669"/>
    <property type="project" value="UniProtKB-ARBA"/>
</dbReference>
<evidence type="ECO:0000256" key="5">
    <source>
        <dbReference type="ARBA" id="ARBA00022792"/>
    </source>
</evidence>
<evidence type="ECO:0000313" key="10">
    <source>
        <dbReference type="EMBL" id="CAD8895629.1"/>
    </source>
</evidence>
<keyword evidence="6" id="KW-0249">Electron transport</keyword>
<proteinExistence type="inferred from homology"/>
<feature type="compositionally biased region" description="Polar residues" evidence="9">
    <location>
        <begin position="1"/>
        <end position="13"/>
    </location>
</feature>
<comment type="subcellular location">
    <subcellularLocation>
        <location evidence="1">Mitochondrion inner membrane</location>
        <topology evidence="1">Peripheral membrane protein</topology>
        <orientation evidence="1">Matrix side</orientation>
    </subcellularLocation>
</comment>
<sequence>MENIQRRQTTGIQAFSEPGANEFKKRQPDDPARVYQTLEQMSRERQIAYETVKILRQRVKECHRREGVNHYANCKKECADYLKQFKAIDYGQVQPKFFKEMKNRLSPEEYWNFKVKIPDEYRKES</sequence>
<comment type="similarity">
    <text evidence="2">Belongs to the complex I NDUFB10 subunit family.</text>
</comment>
<protein>
    <recommendedName>
        <fullName evidence="11">NADH dehydrogenase [ubiquinone] 1 beta subcomplex subunit 10</fullName>
    </recommendedName>
</protein>
<evidence type="ECO:0000256" key="7">
    <source>
        <dbReference type="ARBA" id="ARBA00023128"/>
    </source>
</evidence>
<evidence type="ECO:0000256" key="2">
    <source>
        <dbReference type="ARBA" id="ARBA00008317"/>
    </source>
</evidence>
<keyword evidence="3" id="KW-0813">Transport</keyword>
<dbReference type="PANTHER" id="PTHR13094:SF1">
    <property type="entry name" value="NADH DEHYDROGENASE [UBIQUINONE] 1 BETA SUBCOMPLEX SUBUNIT 10"/>
    <property type="match status" value="1"/>
</dbReference>
<dbReference type="PANTHER" id="PTHR13094">
    <property type="entry name" value="NADH-UBIQUINONE OXIDOREDUCTASE PDSW SUBUNIT"/>
    <property type="match status" value="1"/>
</dbReference>
<accession>A0A7S1BSX9</accession>
<name>A0A7S1BSX9_9STRA</name>
<evidence type="ECO:0000256" key="1">
    <source>
        <dbReference type="ARBA" id="ARBA00004443"/>
    </source>
</evidence>
<dbReference type="AlphaFoldDB" id="A0A7S1BSX9"/>
<dbReference type="Pfam" id="PF10249">
    <property type="entry name" value="NDUFB10"/>
    <property type="match status" value="1"/>
</dbReference>
<evidence type="ECO:0008006" key="11">
    <source>
        <dbReference type="Google" id="ProtNLM"/>
    </source>
</evidence>
<evidence type="ECO:0000256" key="4">
    <source>
        <dbReference type="ARBA" id="ARBA00022660"/>
    </source>
</evidence>
<gene>
    <name evidence="10" type="ORF">CHYS00102_LOCUS22843</name>
</gene>
<keyword evidence="8" id="KW-0472">Membrane</keyword>
<reference evidence="10" key="1">
    <citation type="submission" date="2021-01" db="EMBL/GenBank/DDBJ databases">
        <authorList>
            <person name="Corre E."/>
            <person name="Pelletier E."/>
            <person name="Niang G."/>
            <person name="Scheremetjew M."/>
            <person name="Finn R."/>
            <person name="Kale V."/>
            <person name="Holt S."/>
            <person name="Cochrane G."/>
            <person name="Meng A."/>
            <person name="Brown T."/>
            <person name="Cohen L."/>
        </authorList>
    </citation>
    <scope>NUCLEOTIDE SEQUENCE</scope>
    <source>
        <strain evidence="10">308</strain>
    </source>
</reference>
<dbReference type="InterPro" id="IPR039993">
    <property type="entry name" value="NDUFB10"/>
</dbReference>
<evidence type="ECO:0000256" key="9">
    <source>
        <dbReference type="SAM" id="MobiDB-lite"/>
    </source>
</evidence>
<keyword evidence="5" id="KW-0999">Mitochondrion inner membrane</keyword>
<organism evidence="10">
    <name type="scientific">Corethron hystrix</name>
    <dbReference type="NCBI Taxonomy" id="216773"/>
    <lineage>
        <taxon>Eukaryota</taxon>
        <taxon>Sar</taxon>
        <taxon>Stramenopiles</taxon>
        <taxon>Ochrophyta</taxon>
        <taxon>Bacillariophyta</taxon>
        <taxon>Coscinodiscophyceae</taxon>
        <taxon>Corethrophycidae</taxon>
        <taxon>Corethrales</taxon>
        <taxon>Corethraceae</taxon>
        <taxon>Corethron</taxon>
    </lineage>
</organism>